<dbReference type="Gene3D" id="3.30.70.1150">
    <property type="entry name" value="ACT-like. Chain A, domain 2"/>
    <property type="match status" value="1"/>
</dbReference>
<dbReference type="FunFam" id="3.30.70.1150:FF:000001">
    <property type="entry name" value="Acetolactate synthase small subunit"/>
    <property type="match status" value="1"/>
</dbReference>
<keyword evidence="5 8" id="KW-0028">Amino-acid biosynthesis</keyword>
<dbReference type="CDD" id="cd04878">
    <property type="entry name" value="ACT_AHAS"/>
    <property type="match status" value="1"/>
</dbReference>
<evidence type="ECO:0000256" key="5">
    <source>
        <dbReference type="ARBA" id="ARBA00022605"/>
    </source>
</evidence>
<dbReference type="RefSeq" id="WP_136141059.1">
    <property type="nucleotide sequence ID" value="NZ_CP039247.1"/>
</dbReference>
<dbReference type="InterPro" id="IPR004789">
    <property type="entry name" value="Acetalactate_synth_ssu"/>
</dbReference>
<comment type="subunit">
    <text evidence="4 8">Dimer of large and small chains.</text>
</comment>
<evidence type="ECO:0000256" key="6">
    <source>
        <dbReference type="ARBA" id="ARBA00023304"/>
    </source>
</evidence>
<comment type="function">
    <text evidence="8">Catalyzes the conversion of 2 pyruvate molecules into acetolactate in the first common step of the biosynthetic pathway of the branched-amino acids such as leucine, isoleucine, and valine.</text>
</comment>
<dbReference type="EMBL" id="CP039247">
    <property type="protein sequence ID" value="QCB28300.1"/>
    <property type="molecule type" value="Genomic_DNA"/>
</dbReference>
<feature type="domain" description="ACT" evidence="9">
    <location>
        <begin position="14"/>
        <end position="88"/>
    </location>
</feature>
<evidence type="ECO:0000259" key="9">
    <source>
        <dbReference type="PROSITE" id="PS51671"/>
    </source>
</evidence>
<comment type="pathway">
    <text evidence="2 8">Amino-acid biosynthesis; L-valine biosynthesis; L-valine from pyruvate: step 1/4.</text>
</comment>
<dbReference type="GO" id="GO:0003984">
    <property type="term" value="F:acetolactate synthase activity"/>
    <property type="evidence" value="ECO:0007669"/>
    <property type="project" value="UniProtKB-UniRule"/>
</dbReference>
<keyword evidence="6 8" id="KW-0100">Branched-chain amino acid biosynthesis</keyword>
<evidence type="ECO:0000313" key="11">
    <source>
        <dbReference type="Proteomes" id="UP000296352"/>
    </source>
</evidence>
<dbReference type="InterPro" id="IPR019455">
    <property type="entry name" value="Acetolactate_synth_ssu_C"/>
</dbReference>
<dbReference type="SUPFAM" id="SSF55021">
    <property type="entry name" value="ACT-like"/>
    <property type="match status" value="2"/>
</dbReference>
<evidence type="ECO:0000256" key="2">
    <source>
        <dbReference type="ARBA" id="ARBA00005025"/>
    </source>
</evidence>
<comment type="catalytic activity">
    <reaction evidence="7 8">
        <text>2 pyruvate + H(+) = (2S)-2-acetolactate + CO2</text>
        <dbReference type="Rhea" id="RHEA:25249"/>
        <dbReference type="ChEBI" id="CHEBI:15361"/>
        <dbReference type="ChEBI" id="CHEBI:15378"/>
        <dbReference type="ChEBI" id="CHEBI:16526"/>
        <dbReference type="ChEBI" id="CHEBI:58476"/>
        <dbReference type="EC" id="2.2.1.6"/>
    </reaction>
</comment>
<accession>A0A4P7QFW6</accession>
<dbReference type="KEGG" id="cee:CENDO_05055"/>
<keyword evidence="11" id="KW-1185">Reference proteome</keyword>
<reference evidence="10 11" key="1">
    <citation type="submission" date="2019-04" db="EMBL/GenBank/DDBJ databases">
        <title>Corynebacterium endometrii sp. nov., isolated from the uterus of a cow with endometritis.</title>
        <authorList>
            <person name="Ballas P."/>
            <person name="Ruckert C."/>
            <person name="Wagener K."/>
            <person name="Drillich M."/>
            <person name="Kaempfer P."/>
            <person name="Busse H.-J."/>
            <person name="Ehling-Schulz M."/>
        </authorList>
    </citation>
    <scope>NUCLEOTIDE SEQUENCE [LARGE SCALE GENOMIC DNA]</scope>
    <source>
        <strain evidence="10 11">LMM-1653</strain>
    </source>
</reference>
<proteinExistence type="inferred from homology"/>
<evidence type="ECO:0000256" key="8">
    <source>
        <dbReference type="RuleBase" id="RU368092"/>
    </source>
</evidence>
<organism evidence="10 11">
    <name type="scientific">Corynebacterium endometrii</name>
    <dbReference type="NCBI Taxonomy" id="2488819"/>
    <lineage>
        <taxon>Bacteria</taxon>
        <taxon>Bacillati</taxon>
        <taxon>Actinomycetota</taxon>
        <taxon>Actinomycetes</taxon>
        <taxon>Mycobacteriales</taxon>
        <taxon>Corynebacteriaceae</taxon>
        <taxon>Corynebacterium</taxon>
    </lineage>
</organism>
<dbReference type="InterPro" id="IPR039557">
    <property type="entry name" value="AHAS_ACT"/>
</dbReference>
<dbReference type="GO" id="GO:1990610">
    <property type="term" value="F:acetolactate synthase regulator activity"/>
    <property type="evidence" value="ECO:0007669"/>
    <property type="project" value="UniProtKB-UniRule"/>
</dbReference>
<comment type="pathway">
    <text evidence="1 8">Amino-acid biosynthesis; L-isoleucine biosynthesis; L-isoleucine from 2-oxobutanoate: step 1/4.</text>
</comment>
<dbReference type="Pfam" id="PF22629">
    <property type="entry name" value="ACT_AHAS_ss"/>
    <property type="match status" value="1"/>
</dbReference>
<dbReference type="PANTHER" id="PTHR30239:SF0">
    <property type="entry name" value="ACETOLACTATE SYNTHASE SMALL SUBUNIT 1, CHLOROPLASTIC"/>
    <property type="match status" value="1"/>
</dbReference>
<sequence>MVANNPTTGRTRHTLSVLVEDIEGITSRVAALFTRRGYNLVSIVSARTETPGINRFTIVVDADDVVIEQVTKQLNKIIPVLKVVELEQETSVARAIMLVKVAANNENRAQLVSAVDIFRARIIDVAPESVIVEATGTPKKLKALLNVLEPFGIRELVQSGHVALGRGPKAMAPSKLH</sequence>
<keyword evidence="8 10" id="KW-0808">Transferase</keyword>
<dbReference type="Proteomes" id="UP000296352">
    <property type="component" value="Chromosome"/>
</dbReference>
<gene>
    <name evidence="10" type="primary">ilvH</name>
    <name evidence="10" type="ORF">CENDO_05055</name>
</gene>
<evidence type="ECO:0000256" key="7">
    <source>
        <dbReference type="ARBA" id="ARBA00048670"/>
    </source>
</evidence>
<dbReference type="InterPro" id="IPR045865">
    <property type="entry name" value="ACT-like_dom_sf"/>
</dbReference>
<dbReference type="GO" id="GO:0009097">
    <property type="term" value="P:isoleucine biosynthetic process"/>
    <property type="evidence" value="ECO:0007669"/>
    <property type="project" value="UniProtKB-UniRule"/>
</dbReference>
<dbReference type="Pfam" id="PF10369">
    <property type="entry name" value="ALS_ss_C"/>
    <property type="match status" value="1"/>
</dbReference>
<dbReference type="InterPro" id="IPR002912">
    <property type="entry name" value="ACT_dom"/>
</dbReference>
<dbReference type="NCBIfam" id="NF008864">
    <property type="entry name" value="PRK11895.1"/>
    <property type="match status" value="1"/>
</dbReference>
<evidence type="ECO:0000313" key="10">
    <source>
        <dbReference type="EMBL" id="QCB28300.1"/>
    </source>
</evidence>
<evidence type="ECO:0000256" key="1">
    <source>
        <dbReference type="ARBA" id="ARBA00004974"/>
    </source>
</evidence>
<evidence type="ECO:0000256" key="3">
    <source>
        <dbReference type="ARBA" id="ARBA00006341"/>
    </source>
</evidence>
<dbReference type="UniPathway" id="UPA00049">
    <property type="reaction ID" value="UER00059"/>
</dbReference>
<dbReference type="AlphaFoldDB" id="A0A4P7QFW6"/>
<dbReference type="PROSITE" id="PS51671">
    <property type="entry name" value="ACT"/>
    <property type="match status" value="1"/>
</dbReference>
<dbReference type="PANTHER" id="PTHR30239">
    <property type="entry name" value="ACETOLACTATE SYNTHASE SMALL SUBUNIT"/>
    <property type="match status" value="1"/>
</dbReference>
<dbReference type="UniPathway" id="UPA00047">
    <property type="reaction ID" value="UER00055"/>
</dbReference>
<dbReference type="OrthoDB" id="9787365at2"/>
<dbReference type="NCBIfam" id="TIGR00119">
    <property type="entry name" value="acolac_sm"/>
    <property type="match status" value="1"/>
</dbReference>
<name>A0A4P7QFW6_9CORY</name>
<protein>
    <recommendedName>
        <fullName evidence="8">Acetolactate synthase small subunit</fullName>
        <shortName evidence="8">AHAS</shortName>
        <shortName evidence="8">ALS</shortName>
        <ecNumber evidence="8">2.2.1.6</ecNumber>
    </recommendedName>
    <alternativeName>
        <fullName evidence="8">Acetohydroxy-acid synthase small subunit</fullName>
    </alternativeName>
</protein>
<comment type="similarity">
    <text evidence="3 8">Belongs to the acetolactate synthase small subunit family.</text>
</comment>
<dbReference type="InterPro" id="IPR027271">
    <property type="entry name" value="Acetolactate_synth/TF_NikR_C"/>
</dbReference>
<dbReference type="Gene3D" id="3.30.70.260">
    <property type="match status" value="1"/>
</dbReference>
<dbReference type="GO" id="GO:0009099">
    <property type="term" value="P:L-valine biosynthetic process"/>
    <property type="evidence" value="ECO:0007669"/>
    <property type="project" value="UniProtKB-UniRule"/>
</dbReference>
<dbReference type="GO" id="GO:0005829">
    <property type="term" value="C:cytosol"/>
    <property type="evidence" value="ECO:0007669"/>
    <property type="project" value="TreeGrafter"/>
</dbReference>
<dbReference type="InterPro" id="IPR054480">
    <property type="entry name" value="AHAS_small-like_ACT"/>
</dbReference>
<evidence type="ECO:0000256" key="4">
    <source>
        <dbReference type="ARBA" id="ARBA00011744"/>
    </source>
</evidence>
<dbReference type="EC" id="2.2.1.6" evidence="8"/>